<organism evidence="2 3">
    <name type="scientific">Durusdinium trenchii</name>
    <dbReference type="NCBI Taxonomy" id="1381693"/>
    <lineage>
        <taxon>Eukaryota</taxon>
        <taxon>Sar</taxon>
        <taxon>Alveolata</taxon>
        <taxon>Dinophyceae</taxon>
        <taxon>Suessiales</taxon>
        <taxon>Symbiodiniaceae</taxon>
        <taxon>Durusdinium</taxon>
    </lineage>
</organism>
<feature type="compositionally biased region" description="Pro residues" evidence="1">
    <location>
        <begin position="28"/>
        <end position="41"/>
    </location>
</feature>
<dbReference type="EMBL" id="CAXAMN010021795">
    <property type="protein sequence ID" value="CAK9063447.1"/>
    <property type="molecule type" value="Genomic_DNA"/>
</dbReference>
<protein>
    <submittedName>
        <fullName evidence="2">Uncharacterized protein</fullName>
    </submittedName>
</protein>
<name>A0ABP0NI42_9DINO</name>
<evidence type="ECO:0000313" key="2">
    <source>
        <dbReference type="EMBL" id="CAK9063447.1"/>
    </source>
</evidence>
<keyword evidence="3" id="KW-1185">Reference proteome</keyword>
<feature type="region of interest" description="Disordered" evidence="1">
    <location>
        <begin position="1"/>
        <end position="50"/>
    </location>
</feature>
<feature type="compositionally biased region" description="Basic and acidic residues" evidence="1">
    <location>
        <begin position="275"/>
        <end position="284"/>
    </location>
</feature>
<evidence type="ECO:0000313" key="3">
    <source>
        <dbReference type="Proteomes" id="UP001642484"/>
    </source>
</evidence>
<gene>
    <name evidence="2" type="ORF">CCMP2556_LOCUS31182</name>
</gene>
<comment type="caution">
    <text evidence="2">The sequence shown here is derived from an EMBL/GenBank/DDBJ whole genome shotgun (WGS) entry which is preliminary data.</text>
</comment>
<accession>A0ABP0NI42</accession>
<feature type="region of interest" description="Disordered" evidence="1">
    <location>
        <begin position="263"/>
        <end position="284"/>
    </location>
</feature>
<feature type="compositionally biased region" description="Polar residues" evidence="1">
    <location>
        <begin position="11"/>
        <end position="27"/>
    </location>
</feature>
<dbReference type="Proteomes" id="UP001642484">
    <property type="component" value="Unassembled WGS sequence"/>
</dbReference>
<proteinExistence type="predicted"/>
<sequence>MLPSGPPPGQVWSQQAASAQCHPQQVMTPPPVAPCSPPPPHSLAMVPASGGTMAMPKPMAAAELAPPPFGGVANQTLEQLVGMLQAANAKGGQKRTQSVPNRQKALSGGHGSQDPPNPKRPRQCNSARFSSGWTTVADLSLFDLRNALGVVNPIECNLMIMDKYDHGDTSLIFQYALGLHGNSKLNCTERSSWLQMVGAEHTRRQKAGVECIDGSMTLDAIVSTMKQRKAEAMRLEQASAPTIVNTPDGSASAVSWNNKTKWLPPNPSPAHRWQLAHDPRRVLN</sequence>
<evidence type="ECO:0000256" key="1">
    <source>
        <dbReference type="SAM" id="MobiDB-lite"/>
    </source>
</evidence>
<reference evidence="2 3" key="1">
    <citation type="submission" date="2024-02" db="EMBL/GenBank/DDBJ databases">
        <authorList>
            <person name="Chen Y."/>
            <person name="Shah S."/>
            <person name="Dougan E. K."/>
            <person name="Thang M."/>
            <person name="Chan C."/>
        </authorList>
    </citation>
    <scope>NUCLEOTIDE SEQUENCE [LARGE SCALE GENOMIC DNA]</scope>
</reference>
<feature type="region of interest" description="Disordered" evidence="1">
    <location>
        <begin position="88"/>
        <end position="126"/>
    </location>
</feature>